<organism evidence="5 6">
    <name type="scientific">Paenibacillus xerothermodurans</name>
    <dbReference type="NCBI Taxonomy" id="1977292"/>
    <lineage>
        <taxon>Bacteria</taxon>
        <taxon>Bacillati</taxon>
        <taxon>Bacillota</taxon>
        <taxon>Bacilli</taxon>
        <taxon>Bacillales</taxon>
        <taxon>Paenibacillaceae</taxon>
        <taxon>Paenibacillus</taxon>
    </lineage>
</organism>
<dbReference type="Pfam" id="PF01497">
    <property type="entry name" value="Peripla_BP_2"/>
    <property type="match status" value="1"/>
</dbReference>
<protein>
    <submittedName>
        <fullName evidence="5">Cobalamin-binding protein</fullName>
    </submittedName>
</protein>
<accession>A0A2W1N701</accession>
<feature type="domain" description="Fe/B12 periplasmic-binding" evidence="4">
    <location>
        <begin position="93"/>
        <end position="349"/>
    </location>
</feature>
<dbReference type="OrthoDB" id="9816357at2"/>
<comment type="similarity">
    <text evidence="1">Belongs to the bacterial solute-binding protein 8 family.</text>
</comment>
<dbReference type="Gene3D" id="3.40.50.1980">
    <property type="entry name" value="Nitrogenase molybdenum iron protein domain"/>
    <property type="match status" value="2"/>
</dbReference>
<dbReference type="NCBIfam" id="NF038402">
    <property type="entry name" value="TroA_like"/>
    <property type="match status" value="1"/>
</dbReference>
<gene>
    <name evidence="5" type="ORF">CBW46_013135</name>
</gene>
<dbReference type="PANTHER" id="PTHR30535:SF34">
    <property type="entry name" value="MOLYBDATE-BINDING PROTEIN MOLA"/>
    <property type="match status" value="1"/>
</dbReference>
<proteinExistence type="inferred from homology"/>
<keyword evidence="2 3" id="KW-0732">Signal</keyword>
<dbReference type="AlphaFoldDB" id="A0A2W1N701"/>
<feature type="signal peptide" evidence="3">
    <location>
        <begin position="1"/>
        <end position="29"/>
    </location>
</feature>
<evidence type="ECO:0000256" key="2">
    <source>
        <dbReference type="ARBA" id="ARBA00022729"/>
    </source>
</evidence>
<evidence type="ECO:0000313" key="5">
    <source>
        <dbReference type="EMBL" id="PZE20379.1"/>
    </source>
</evidence>
<name>A0A2W1N701_PAEXE</name>
<comment type="caution">
    <text evidence="5">The sequence shown here is derived from an EMBL/GenBank/DDBJ whole genome shotgun (WGS) entry which is preliminary data.</text>
</comment>
<dbReference type="PROSITE" id="PS51257">
    <property type="entry name" value="PROKAR_LIPOPROTEIN"/>
    <property type="match status" value="1"/>
</dbReference>
<dbReference type="InterPro" id="IPR002491">
    <property type="entry name" value="ABC_transptr_periplasmic_BD"/>
</dbReference>
<dbReference type="GO" id="GO:0071281">
    <property type="term" value="P:cellular response to iron ion"/>
    <property type="evidence" value="ECO:0007669"/>
    <property type="project" value="TreeGrafter"/>
</dbReference>
<dbReference type="PANTHER" id="PTHR30535">
    <property type="entry name" value="VITAMIN B12-BINDING PROTEIN"/>
    <property type="match status" value="1"/>
</dbReference>
<dbReference type="PROSITE" id="PS50983">
    <property type="entry name" value="FE_B12_PBP"/>
    <property type="match status" value="1"/>
</dbReference>
<dbReference type="SUPFAM" id="SSF53807">
    <property type="entry name" value="Helical backbone' metal receptor"/>
    <property type="match status" value="1"/>
</dbReference>
<evidence type="ECO:0000256" key="3">
    <source>
        <dbReference type="SAM" id="SignalP"/>
    </source>
</evidence>
<sequence>MRRTSVSRLLGKKKWLGALLGLAVAFGAAGCGNSADKQMLQGEVEPPKARSATEQVGQAGAQGELQTAKSTVYPLKISDSTGKEFTFEKAPERIVSVSPSETEILFALGLGDRVIGVSDFCDYPAEAAAKPKMGSIVKPNEEALLAANADVILSGVSLNMPAVEHLRELKLSVFKVEPKTMDDVMNNILMFGQIFDKQEQAENIVGSMKADRQKVTDAVKQLTPEQRKRVFVEFAPGWTVGKGEYIDELVTLAGGVNIAADTEGYAQFNEEQVIAANPQVILYPHNLVDDSSKKTMDQIIRERSGWAQIDAIKNNRLVGLDTNIISRPGPRLGEALVAVAKGLYPALVK</sequence>
<dbReference type="InterPro" id="IPR054828">
    <property type="entry name" value="Vit_B12_bind_prot"/>
</dbReference>
<evidence type="ECO:0000256" key="1">
    <source>
        <dbReference type="ARBA" id="ARBA00008814"/>
    </source>
</evidence>
<evidence type="ECO:0000259" key="4">
    <source>
        <dbReference type="PROSITE" id="PS50983"/>
    </source>
</evidence>
<keyword evidence="6" id="KW-1185">Reference proteome</keyword>
<evidence type="ECO:0000313" key="6">
    <source>
        <dbReference type="Proteomes" id="UP000214746"/>
    </source>
</evidence>
<feature type="chain" id="PRO_5039320632" evidence="3">
    <location>
        <begin position="30"/>
        <end position="349"/>
    </location>
</feature>
<dbReference type="Proteomes" id="UP000214746">
    <property type="component" value="Unassembled WGS sequence"/>
</dbReference>
<dbReference type="InterPro" id="IPR050902">
    <property type="entry name" value="ABC_Transporter_SBP"/>
</dbReference>
<dbReference type="EMBL" id="NHRJ02000007">
    <property type="protein sequence ID" value="PZE20379.1"/>
    <property type="molecule type" value="Genomic_DNA"/>
</dbReference>
<reference evidence="5" key="1">
    <citation type="submission" date="2018-06" db="EMBL/GenBank/DDBJ databases">
        <title>Paenibacillus xerothermodurans sp. nov. an extremely dry heat resistant spore forming bacterium isolated from the soil of Cape Canaveral, Florida.</title>
        <authorList>
            <person name="Seuylemezian A."/>
            <person name="Kaur N."/>
            <person name="Patil P."/>
            <person name="Patil P."/>
            <person name="Mayilraj S."/>
            <person name="Vaishampayan P."/>
        </authorList>
    </citation>
    <scope>NUCLEOTIDE SEQUENCE [LARGE SCALE GENOMIC DNA]</scope>
    <source>
        <strain evidence="5">ATCC 27380</strain>
    </source>
</reference>